<dbReference type="Pfam" id="PF09536">
    <property type="entry name" value="DUF2378"/>
    <property type="match status" value="1"/>
</dbReference>
<evidence type="ECO:0000313" key="1">
    <source>
        <dbReference type="EMBL" id="PZR10504.1"/>
    </source>
</evidence>
<dbReference type="NCBIfam" id="TIGR02265">
    <property type="entry name" value="Mxa_TIGR02265"/>
    <property type="match status" value="1"/>
</dbReference>
<protein>
    <recommendedName>
        <fullName evidence="3">TIGR02265 family protein</fullName>
    </recommendedName>
</protein>
<evidence type="ECO:0000313" key="2">
    <source>
        <dbReference type="Proteomes" id="UP000249061"/>
    </source>
</evidence>
<organism evidence="1 2">
    <name type="scientific">Archangium gephyra</name>
    <dbReference type="NCBI Taxonomy" id="48"/>
    <lineage>
        <taxon>Bacteria</taxon>
        <taxon>Pseudomonadati</taxon>
        <taxon>Myxococcota</taxon>
        <taxon>Myxococcia</taxon>
        <taxon>Myxococcales</taxon>
        <taxon>Cystobacterineae</taxon>
        <taxon>Archangiaceae</taxon>
        <taxon>Archangium</taxon>
    </lineage>
</organism>
<dbReference type="Proteomes" id="UP000249061">
    <property type="component" value="Unassembled WGS sequence"/>
</dbReference>
<dbReference type="InterPro" id="IPR011751">
    <property type="entry name" value="Mxa_paralog_2265"/>
</dbReference>
<accession>A0A2W5V449</accession>
<proteinExistence type="predicted"/>
<name>A0A2W5V449_9BACT</name>
<sequence>MKTAQRDMTVWKDRFVFPSLIEGYIKGMGPRFTDKARARLKAAGLDVEKMPPAIPALDMEKYTRIFGEEGWPEEPPLEQLRLLGFNAIRGWQTGMLGKAAAAMIRLIGIERAITRLDRAFSTTNNFSKATSVLVNRNEALITVNEVQDIPSYWIGIFEAALELLGREGTVELESQDGPVGVFRVKWK</sequence>
<gene>
    <name evidence="1" type="ORF">DI536_19885</name>
</gene>
<evidence type="ECO:0008006" key="3">
    <source>
        <dbReference type="Google" id="ProtNLM"/>
    </source>
</evidence>
<reference evidence="1 2" key="1">
    <citation type="submission" date="2017-08" db="EMBL/GenBank/DDBJ databases">
        <title>Infants hospitalized years apart are colonized by the same room-sourced microbial strains.</title>
        <authorList>
            <person name="Brooks B."/>
            <person name="Olm M.R."/>
            <person name="Firek B.A."/>
            <person name="Baker R."/>
            <person name="Thomas B.C."/>
            <person name="Morowitz M.J."/>
            <person name="Banfield J.F."/>
        </authorList>
    </citation>
    <scope>NUCLEOTIDE SEQUENCE [LARGE SCALE GENOMIC DNA]</scope>
    <source>
        <strain evidence="1">S2_003_000_R2_14</strain>
    </source>
</reference>
<dbReference type="AlphaFoldDB" id="A0A2W5V449"/>
<comment type="caution">
    <text evidence="1">The sequence shown here is derived from an EMBL/GenBank/DDBJ whole genome shotgun (WGS) entry which is preliminary data.</text>
</comment>
<dbReference type="EMBL" id="QFQP01000017">
    <property type="protein sequence ID" value="PZR10504.1"/>
    <property type="molecule type" value="Genomic_DNA"/>
</dbReference>